<dbReference type="Pfam" id="PF07245">
    <property type="entry name" value="Phlebovirus_G2"/>
    <property type="match status" value="1"/>
</dbReference>
<dbReference type="Proteomes" id="UP000827892">
    <property type="component" value="Chromosome X"/>
</dbReference>
<protein>
    <recommendedName>
        <fullName evidence="1">Phlebovirus glycoprotein G2 fusion domain-containing protein</fullName>
    </recommendedName>
</protein>
<reference evidence="3 5" key="1">
    <citation type="submission" date="2022-04" db="EMBL/GenBank/DDBJ databases">
        <title>Chromosome-level reference genomes for two strains of Caenorhabditis briggsae: an improved platform for comparative genomics.</title>
        <authorList>
            <person name="Stevens L."/>
            <person name="Andersen E."/>
        </authorList>
    </citation>
    <scope>NUCLEOTIDE SEQUENCE [LARGE SCALE GENOMIC DNA]</scope>
    <source>
        <strain evidence="3">VX34</strain>
        <tissue evidence="3">Whole-organism</tissue>
    </source>
</reference>
<sequence length="105" mass="11962">MQTLLGYLQVWSWKEMSSHTHFYVRDFDLQHQYSYRCAVAGSCVSATCSKTSLQDQIKELSLYAKKSPGYTECFEGCGCNTCGGCFQCDSSCLFNRVYATNRKKM</sequence>
<evidence type="ECO:0000313" key="4">
    <source>
        <dbReference type="Proteomes" id="UP000827892"/>
    </source>
</evidence>
<proteinExistence type="predicted"/>
<dbReference type="EMBL" id="CP092625">
    <property type="protein sequence ID" value="UMM40305.1"/>
    <property type="molecule type" value="Genomic_DNA"/>
</dbReference>
<dbReference type="AlphaFoldDB" id="A0AAE9FEE0"/>
<accession>A0AAE9FEE0</accession>
<feature type="domain" description="Phlebovirus glycoprotein G2 fusion" evidence="1">
    <location>
        <begin position="18"/>
        <end position="103"/>
    </location>
</feature>
<organism evidence="3 5">
    <name type="scientific">Caenorhabditis briggsae</name>
    <dbReference type="NCBI Taxonomy" id="6238"/>
    <lineage>
        <taxon>Eukaryota</taxon>
        <taxon>Metazoa</taxon>
        <taxon>Ecdysozoa</taxon>
        <taxon>Nematoda</taxon>
        <taxon>Chromadorea</taxon>
        <taxon>Rhabditida</taxon>
        <taxon>Rhabditina</taxon>
        <taxon>Rhabditomorpha</taxon>
        <taxon>Rhabditoidea</taxon>
        <taxon>Rhabditidae</taxon>
        <taxon>Peloderinae</taxon>
        <taxon>Caenorhabditis</taxon>
    </lineage>
</organism>
<evidence type="ECO:0000259" key="1">
    <source>
        <dbReference type="Pfam" id="PF07245"/>
    </source>
</evidence>
<keyword evidence="5" id="KW-1185">Reference proteome</keyword>
<dbReference type="InterPro" id="IPR009878">
    <property type="entry name" value="Phlebovirus_G2_fusion"/>
</dbReference>
<evidence type="ECO:0000313" key="2">
    <source>
        <dbReference type="EMBL" id="ULT81013.1"/>
    </source>
</evidence>
<evidence type="ECO:0000313" key="5">
    <source>
        <dbReference type="Proteomes" id="UP000829354"/>
    </source>
</evidence>
<dbReference type="EMBL" id="CP090896">
    <property type="protein sequence ID" value="ULT81013.1"/>
    <property type="molecule type" value="Genomic_DNA"/>
</dbReference>
<reference evidence="2 4" key="2">
    <citation type="submission" date="2022-05" db="EMBL/GenBank/DDBJ databases">
        <title>Chromosome-level reference genomes for two strains of Caenorhabditis briggsae: an improved platform for comparative genomics.</title>
        <authorList>
            <person name="Stevens L."/>
            <person name="Andersen E.C."/>
        </authorList>
    </citation>
    <scope>NUCLEOTIDE SEQUENCE [LARGE SCALE GENOMIC DNA]</scope>
    <source>
        <strain evidence="2">QX1410_ONT</strain>
        <tissue evidence="2">Whole-organism</tissue>
    </source>
</reference>
<name>A0AAE9FEE0_CAEBR</name>
<dbReference type="Proteomes" id="UP000829354">
    <property type="component" value="Chromosome X"/>
</dbReference>
<gene>
    <name evidence="2" type="ORF">L3Y34_011107</name>
    <name evidence="3" type="ORF">L5515_016985</name>
</gene>
<evidence type="ECO:0000313" key="3">
    <source>
        <dbReference type="EMBL" id="UMM40305.1"/>
    </source>
</evidence>